<evidence type="ECO:0000313" key="2">
    <source>
        <dbReference type="EMBL" id="KFG26538.1"/>
    </source>
</evidence>
<protein>
    <recommendedName>
        <fullName evidence="1">UBC core domain-containing protein</fullName>
    </recommendedName>
</protein>
<dbReference type="PROSITE" id="PS50127">
    <property type="entry name" value="UBC_2"/>
    <property type="match status" value="1"/>
</dbReference>
<dbReference type="PANTHER" id="PTHR24068">
    <property type="entry name" value="UBIQUITIN-CONJUGATING ENZYME E2"/>
    <property type="match status" value="1"/>
</dbReference>
<dbReference type="Gene3D" id="3.10.110.10">
    <property type="entry name" value="Ubiquitin Conjugating Enzyme"/>
    <property type="match status" value="1"/>
</dbReference>
<name>A0A086J320_NEMA1</name>
<dbReference type="RefSeq" id="XP_052905093.1">
    <property type="nucleotide sequence ID" value="XM_053048333.1"/>
</dbReference>
<comment type="caution">
    <text evidence="2">The sequence shown here is derived from an EMBL/GenBank/DDBJ whole genome shotgun (WGS) entry which is preliminary data.</text>
</comment>
<dbReference type="Proteomes" id="UP000054524">
    <property type="component" value="Unassembled WGS sequence"/>
</dbReference>
<dbReference type="SUPFAM" id="SSF54495">
    <property type="entry name" value="UBC-like"/>
    <property type="match status" value="1"/>
</dbReference>
<reference evidence="2 3" key="1">
    <citation type="journal article" date="2014" name="Genome Announc.">
        <title>Genome Sequence of the Microsporidian Species Nematocida sp1 Strain ERTm6 (ATCC PRA-372).</title>
        <authorList>
            <person name="Bakowski M.A."/>
            <person name="Priest M."/>
            <person name="Young S."/>
            <person name="Cuomo C.A."/>
            <person name="Troemel E.R."/>
        </authorList>
    </citation>
    <scope>NUCLEOTIDE SEQUENCE [LARGE SCALE GENOMIC DNA]</scope>
    <source>
        <strain evidence="2 3">ERTm6</strain>
    </source>
</reference>
<evidence type="ECO:0000313" key="3">
    <source>
        <dbReference type="Proteomes" id="UP000054524"/>
    </source>
</evidence>
<evidence type="ECO:0000259" key="1">
    <source>
        <dbReference type="PROSITE" id="PS50127"/>
    </source>
</evidence>
<organism evidence="2 3">
    <name type="scientific">Nematocida ausubeli (strain ATCC PRA-371 / ERTm2)</name>
    <name type="common">Nematode killer fungus</name>
    <dbReference type="NCBI Taxonomy" id="1913371"/>
    <lineage>
        <taxon>Eukaryota</taxon>
        <taxon>Fungi</taxon>
        <taxon>Fungi incertae sedis</taxon>
        <taxon>Microsporidia</taxon>
        <taxon>Nematocida</taxon>
    </lineage>
</organism>
<accession>A0A086J320</accession>
<dbReference type="EMBL" id="AKIJ01000002">
    <property type="protein sequence ID" value="KFG26538.1"/>
    <property type="molecule type" value="Genomic_DNA"/>
</dbReference>
<dbReference type="InterPro" id="IPR000608">
    <property type="entry name" value="UBC"/>
</dbReference>
<feature type="domain" description="UBC core" evidence="1">
    <location>
        <begin position="5"/>
        <end position="149"/>
    </location>
</feature>
<proteinExistence type="predicted"/>
<dbReference type="Pfam" id="PF00179">
    <property type="entry name" value="UQ_con"/>
    <property type="match status" value="1"/>
</dbReference>
<dbReference type="InterPro" id="IPR016135">
    <property type="entry name" value="UBQ-conjugating_enzyme/RWD"/>
</dbReference>
<dbReference type="AlphaFoldDB" id="A0A086J320"/>
<keyword evidence="3" id="KW-1185">Reference proteome</keyword>
<dbReference type="HOGENOM" id="CLU_030988_6_2_1"/>
<gene>
    <name evidence="2" type="ORF">NESG_00688</name>
</gene>
<sequence length="149" mass="16847">MKKPLSLLRVEAEYKELIFGENESVVLVTNEDGSSVLKYTLRLLDGYFKGHTYAFQINIPSNYPFSPPKAVCLMKVLHPSIDSLGRICLNITREDWSVQQGLQVVLFGISAMFYDVPTEDPFNKEAHEILMRSPADFIAEAQAVYNSNI</sequence>
<dbReference type="CDD" id="cd23794">
    <property type="entry name" value="UBCc_UBE2F_UBE2M"/>
    <property type="match status" value="1"/>
</dbReference>
<dbReference type="SMART" id="SM00212">
    <property type="entry name" value="UBCc"/>
    <property type="match status" value="1"/>
</dbReference>
<dbReference type="GeneID" id="77675661"/>